<keyword evidence="3" id="KW-1185">Reference proteome</keyword>
<accession>A0A8G2BGJ8</accession>
<keyword evidence="1" id="KW-1133">Transmembrane helix</keyword>
<proteinExistence type="predicted"/>
<dbReference type="RefSeq" id="WP_139189089.1">
    <property type="nucleotide sequence ID" value="NZ_FNBW01000002.1"/>
</dbReference>
<organism evidence="2 3">
    <name type="scientific">Thalassobaculum litoreum DSM 18839</name>
    <dbReference type="NCBI Taxonomy" id="1123362"/>
    <lineage>
        <taxon>Bacteria</taxon>
        <taxon>Pseudomonadati</taxon>
        <taxon>Pseudomonadota</taxon>
        <taxon>Alphaproteobacteria</taxon>
        <taxon>Rhodospirillales</taxon>
        <taxon>Thalassobaculaceae</taxon>
        <taxon>Thalassobaculum</taxon>
    </lineage>
</organism>
<keyword evidence="1" id="KW-0812">Transmembrane</keyword>
<dbReference type="EMBL" id="FNBW01000002">
    <property type="protein sequence ID" value="SDF26923.1"/>
    <property type="molecule type" value="Genomic_DNA"/>
</dbReference>
<dbReference type="AlphaFoldDB" id="A0A8G2BGJ8"/>
<sequence length="52" mass="6164">MSSDMLALIEPLFIVVVAFGLGFWQLRELNQLKRERERREREAARDNETEPC</sequence>
<evidence type="ECO:0000313" key="2">
    <source>
        <dbReference type="EMBL" id="SDF26923.1"/>
    </source>
</evidence>
<evidence type="ECO:0000313" key="3">
    <source>
        <dbReference type="Proteomes" id="UP000198615"/>
    </source>
</evidence>
<gene>
    <name evidence="2" type="ORF">SAMN05660686_00828</name>
</gene>
<comment type="caution">
    <text evidence="2">The sequence shown here is derived from an EMBL/GenBank/DDBJ whole genome shotgun (WGS) entry which is preliminary data.</text>
</comment>
<reference evidence="2 3" key="1">
    <citation type="submission" date="2016-10" db="EMBL/GenBank/DDBJ databases">
        <authorList>
            <person name="Varghese N."/>
            <person name="Submissions S."/>
        </authorList>
    </citation>
    <scope>NUCLEOTIDE SEQUENCE [LARGE SCALE GENOMIC DNA]</scope>
    <source>
        <strain evidence="2 3">DSM 18839</strain>
    </source>
</reference>
<dbReference type="Proteomes" id="UP000198615">
    <property type="component" value="Unassembled WGS sequence"/>
</dbReference>
<keyword evidence="1" id="KW-0472">Membrane</keyword>
<evidence type="ECO:0000256" key="1">
    <source>
        <dbReference type="SAM" id="Phobius"/>
    </source>
</evidence>
<protein>
    <submittedName>
        <fullName evidence="2">Uncharacterized protein</fullName>
    </submittedName>
</protein>
<name>A0A8G2BGJ8_9PROT</name>
<feature type="transmembrane region" description="Helical" evidence="1">
    <location>
        <begin position="6"/>
        <end position="26"/>
    </location>
</feature>